<evidence type="ECO:0000313" key="2">
    <source>
        <dbReference type="Ensembl" id="ENSATEP00000051219.1"/>
    </source>
</evidence>
<feature type="region of interest" description="Disordered" evidence="1">
    <location>
        <begin position="87"/>
        <end position="111"/>
    </location>
</feature>
<organism evidence="2 3">
    <name type="scientific">Anabas testudineus</name>
    <name type="common">Climbing perch</name>
    <name type="synonym">Anthias testudineus</name>
    <dbReference type="NCBI Taxonomy" id="64144"/>
    <lineage>
        <taxon>Eukaryota</taxon>
        <taxon>Metazoa</taxon>
        <taxon>Chordata</taxon>
        <taxon>Craniata</taxon>
        <taxon>Vertebrata</taxon>
        <taxon>Euteleostomi</taxon>
        <taxon>Actinopterygii</taxon>
        <taxon>Neopterygii</taxon>
        <taxon>Teleostei</taxon>
        <taxon>Neoteleostei</taxon>
        <taxon>Acanthomorphata</taxon>
        <taxon>Anabantaria</taxon>
        <taxon>Anabantiformes</taxon>
        <taxon>Anabantoidei</taxon>
        <taxon>Anabantidae</taxon>
        <taxon>Anabas</taxon>
    </lineage>
</organism>
<reference evidence="2" key="2">
    <citation type="submission" date="2025-08" db="UniProtKB">
        <authorList>
            <consortium name="Ensembl"/>
        </authorList>
    </citation>
    <scope>IDENTIFICATION</scope>
</reference>
<name>A0A7N6FCD2_ANATE</name>
<keyword evidence="3" id="KW-1185">Reference proteome</keyword>
<dbReference type="AlphaFoldDB" id="A0A7N6FCD2"/>
<feature type="compositionally biased region" description="Polar residues" evidence="1">
    <location>
        <begin position="87"/>
        <end position="105"/>
    </location>
</feature>
<proteinExistence type="predicted"/>
<sequence length="111" mass="12075">MLHDKKSDTFFLSTGAPANARYKFVRCTPNSNQANCVTYQSPEVTWSPDLPAKMPASKVYIIVQIHRSGSILTRTAGANVVVNGSTGPNCNADNNRQVSNPQCFATNARDQ</sequence>
<evidence type="ECO:0000256" key="1">
    <source>
        <dbReference type="SAM" id="MobiDB-lite"/>
    </source>
</evidence>
<dbReference type="OrthoDB" id="9884289at2759"/>
<dbReference type="InParanoid" id="A0A7N6FCD2"/>
<dbReference type="Ensembl" id="ENSATET00000062935.1">
    <property type="protein sequence ID" value="ENSATEP00000051219.1"/>
    <property type="gene ID" value="ENSATEG00000027333.1"/>
</dbReference>
<reference evidence="2" key="1">
    <citation type="submission" date="2021-04" db="EMBL/GenBank/DDBJ databases">
        <authorList>
            <consortium name="Wellcome Sanger Institute Data Sharing"/>
        </authorList>
    </citation>
    <scope>NUCLEOTIDE SEQUENCE [LARGE SCALE GENOMIC DNA]</scope>
</reference>
<dbReference type="Proteomes" id="UP000265040">
    <property type="component" value="Chromosome 3"/>
</dbReference>
<accession>A0A7N6FCD2</accession>
<protein>
    <submittedName>
        <fullName evidence="2">Uncharacterized protein</fullName>
    </submittedName>
</protein>
<dbReference type="GeneTree" id="ENSGT00940000176953"/>
<evidence type="ECO:0000313" key="3">
    <source>
        <dbReference type="Proteomes" id="UP000265040"/>
    </source>
</evidence>
<reference evidence="2" key="3">
    <citation type="submission" date="2025-09" db="UniProtKB">
        <authorList>
            <consortium name="Ensembl"/>
        </authorList>
    </citation>
    <scope>IDENTIFICATION</scope>
</reference>